<sequence>MHFSPSRHYVLLPLAIVCALFAVRCDTTVDAFVDRPGYKYSMYGILDVNRDTQWIRVENLQDGVGIGAPDTLDVTVRLTDETAGTSTVLRDSIFRDVSALNAQYHNFWTTAPIHAEHTYRLDVERDGRVETTATTTTPDSVFTYDTRGGRGSEFYLIVTSETPLAGAKAIFTGIPNNKPGCGGLTPIEVRIDLYSSTEAVSGDTYRIERIVPSAKVLQGYDCYDFGFENFKIRTADGGPDWPGFEEYHQLPLEATIQPDSFSNVDGGHGYVAGVYRRTYVIKDGNVKDIY</sequence>
<evidence type="ECO:0000313" key="3">
    <source>
        <dbReference type="Proteomes" id="UP000220102"/>
    </source>
</evidence>
<gene>
    <name evidence="2" type="ORF">CRI94_00610</name>
</gene>
<reference evidence="2 3" key="1">
    <citation type="submission" date="2017-10" db="EMBL/GenBank/DDBJ databases">
        <title>Draft genome of Longibacter Salinarum.</title>
        <authorList>
            <person name="Goh K.M."/>
            <person name="Shamsir M.S."/>
            <person name="Lim S.W."/>
        </authorList>
    </citation>
    <scope>NUCLEOTIDE SEQUENCE [LARGE SCALE GENOMIC DNA]</scope>
    <source>
        <strain evidence="2 3">KCTC 52045</strain>
    </source>
</reference>
<evidence type="ECO:0008006" key="4">
    <source>
        <dbReference type="Google" id="ProtNLM"/>
    </source>
</evidence>
<evidence type="ECO:0000256" key="1">
    <source>
        <dbReference type="SAM" id="SignalP"/>
    </source>
</evidence>
<dbReference type="OrthoDB" id="1495480at2"/>
<protein>
    <recommendedName>
        <fullName evidence="4">DUF4249 domain-containing protein</fullName>
    </recommendedName>
</protein>
<feature type="chain" id="PRO_5012382668" description="DUF4249 domain-containing protein" evidence="1">
    <location>
        <begin position="23"/>
        <end position="290"/>
    </location>
</feature>
<organism evidence="2 3">
    <name type="scientific">Longibacter salinarum</name>
    <dbReference type="NCBI Taxonomy" id="1850348"/>
    <lineage>
        <taxon>Bacteria</taxon>
        <taxon>Pseudomonadati</taxon>
        <taxon>Rhodothermota</taxon>
        <taxon>Rhodothermia</taxon>
        <taxon>Rhodothermales</taxon>
        <taxon>Salisaetaceae</taxon>
        <taxon>Longibacter</taxon>
    </lineage>
</organism>
<comment type="caution">
    <text evidence="2">The sequence shown here is derived from an EMBL/GenBank/DDBJ whole genome shotgun (WGS) entry which is preliminary data.</text>
</comment>
<accession>A0A2A8D1J2</accession>
<dbReference type="AlphaFoldDB" id="A0A2A8D1J2"/>
<name>A0A2A8D1J2_9BACT</name>
<feature type="signal peptide" evidence="1">
    <location>
        <begin position="1"/>
        <end position="22"/>
    </location>
</feature>
<keyword evidence="3" id="KW-1185">Reference proteome</keyword>
<dbReference type="RefSeq" id="WP_098073729.1">
    <property type="nucleotide sequence ID" value="NZ_PDEQ01000001.1"/>
</dbReference>
<keyword evidence="1" id="KW-0732">Signal</keyword>
<dbReference type="EMBL" id="PDEQ01000001">
    <property type="protein sequence ID" value="PEN14832.1"/>
    <property type="molecule type" value="Genomic_DNA"/>
</dbReference>
<evidence type="ECO:0000313" key="2">
    <source>
        <dbReference type="EMBL" id="PEN14832.1"/>
    </source>
</evidence>
<dbReference type="Proteomes" id="UP000220102">
    <property type="component" value="Unassembled WGS sequence"/>
</dbReference>
<proteinExistence type="predicted"/>